<accession>A0A1M6LPX1</accession>
<keyword evidence="2" id="KW-1185">Reference proteome</keyword>
<reference evidence="1 2" key="1">
    <citation type="submission" date="2016-11" db="EMBL/GenBank/DDBJ databases">
        <authorList>
            <person name="Jaros S."/>
            <person name="Januszkiewicz K."/>
            <person name="Wedrychowicz H."/>
        </authorList>
    </citation>
    <scope>NUCLEOTIDE SEQUENCE [LARGE SCALE GENOMIC DNA]</scope>
    <source>
        <strain evidence="1 2">DSM 15480</strain>
    </source>
</reference>
<dbReference type="Gene3D" id="3.30.870.10">
    <property type="entry name" value="Endonuclease Chain A"/>
    <property type="match status" value="1"/>
</dbReference>
<dbReference type="RefSeq" id="WP_073106981.1">
    <property type="nucleotide sequence ID" value="NZ_FQZY01000015.1"/>
</dbReference>
<sequence length="615" mass="69643">MFRPDSNRDRTDYSGILMPPDGYRLDRAVGTTYSLDLEALTAVAICLGLSEETDSKLMQNPIGMLNALQKVSDKIVLFCEAGQIKVPTKPTALSILLEKMVVEVALPKDRQLGRYPSFHPKTWVLAYVNADGDKKYRFVVMSRNLTFDRSWDISFAMDSSKNVRQKKKTQPICDFLDYLVMNVHNTSNNAGKKRNLIRGLCADIKDVSFSLDSKIFGEDFEVLPLGIGKNAYRMQEDILFCKERGNANSTFNELVVMSPFLSESVIADFNLTDRALSDCKRTLVTRRSELGKLKASDVDNFTIYALKDEIIDGEEEISDELADKKKQDIHAKIYLRRKYSDVDLYLGSMNASYSAINKNVEMMLWLGTKNMYLNGDKFLEDIFCGPVGDAKNPFEQVTVADAVLETESDNRNLLEQKIKDLCRVKRQAVISEDNENAGKYKIEVEFSGIESDSEVTVSPFNSKQEQTLSEHIEFSELEILQLSEFYEITARSGDDTIRRIIMIPTSGFPDDRESAAVNSVVKDRASFVEYIAFVLGDDYVASMLEGKQMGESGFFANSSDAMPALYEKMLKTSVEGPERIKDIGYVLKMVTDKDIIPDEFRELYETFCNTLKIRR</sequence>
<dbReference type="OrthoDB" id="369674at2"/>
<name>A0A1M6LPX1_9FIRM</name>
<evidence type="ECO:0008006" key="3">
    <source>
        <dbReference type="Google" id="ProtNLM"/>
    </source>
</evidence>
<dbReference type="Proteomes" id="UP000184301">
    <property type="component" value="Unassembled WGS sequence"/>
</dbReference>
<organism evidence="1 2">
    <name type="scientific">Hespellia stercorisuis DSM 15480</name>
    <dbReference type="NCBI Taxonomy" id="1121950"/>
    <lineage>
        <taxon>Bacteria</taxon>
        <taxon>Bacillati</taxon>
        <taxon>Bacillota</taxon>
        <taxon>Clostridia</taxon>
        <taxon>Lachnospirales</taxon>
        <taxon>Lachnospiraceae</taxon>
        <taxon>Hespellia</taxon>
    </lineage>
</organism>
<dbReference type="CDD" id="cd09176">
    <property type="entry name" value="PLDc_unchar6"/>
    <property type="match status" value="1"/>
</dbReference>
<protein>
    <recommendedName>
        <fullName evidence="3">PLD-like domain-containing protein</fullName>
    </recommendedName>
</protein>
<dbReference type="InterPro" id="IPR059166">
    <property type="entry name" value="PLD-like_cat"/>
</dbReference>
<evidence type="ECO:0000313" key="1">
    <source>
        <dbReference type="EMBL" id="SHJ73235.1"/>
    </source>
</evidence>
<evidence type="ECO:0000313" key="2">
    <source>
        <dbReference type="Proteomes" id="UP000184301"/>
    </source>
</evidence>
<dbReference type="AlphaFoldDB" id="A0A1M6LPX1"/>
<proteinExistence type="predicted"/>
<dbReference type="STRING" id="1121950.SAMN02745243_01248"/>
<dbReference type="EMBL" id="FQZY01000015">
    <property type="protein sequence ID" value="SHJ73235.1"/>
    <property type="molecule type" value="Genomic_DNA"/>
</dbReference>
<gene>
    <name evidence="1" type="ORF">SAMN02745243_01248</name>
</gene>